<reference evidence="1 2" key="1">
    <citation type="journal article" date="2021" name="J. Hered.">
        <title>A chromosome-level genome assembly of the parasitoid wasp, Cotesia glomerata (Hymenoptera: Braconidae).</title>
        <authorList>
            <person name="Pinto B.J."/>
            <person name="Weis J.J."/>
            <person name="Gamble T."/>
            <person name="Ode P.J."/>
            <person name="Paul R."/>
            <person name="Zaspel J.M."/>
        </authorList>
    </citation>
    <scope>NUCLEOTIDE SEQUENCE [LARGE SCALE GENOMIC DNA]</scope>
    <source>
        <strain evidence="1">CgM1</strain>
    </source>
</reference>
<gene>
    <name evidence="1" type="ORF">KQX54_015356</name>
</gene>
<name>A0AAV7IYU2_COTGL</name>
<dbReference type="EMBL" id="JAHXZJ010000374">
    <property type="protein sequence ID" value="KAH0561255.1"/>
    <property type="molecule type" value="Genomic_DNA"/>
</dbReference>
<protein>
    <recommendedName>
        <fullName evidence="3">Peptidase A2 domain-containing protein</fullName>
    </recommendedName>
</protein>
<keyword evidence="2" id="KW-1185">Reference proteome</keyword>
<evidence type="ECO:0000313" key="1">
    <source>
        <dbReference type="EMBL" id="KAH0561255.1"/>
    </source>
</evidence>
<dbReference type="AlphaFoldDB" id="A0AAV7IYU2"/>
<comment type="caution">
    <text evidence="1">The sequence shown here is derived from an EMBL/GenBank/DDBJ whole genome shotgun (WGS) entry which is preliminary data.</text>
</comment>
<organism evidence="1 2">
    <name type="scientific">Cotesia glomerata</name>
    <name type="common">Lepidopteran parasitic wasp</name>
    <name type="synonym">Apanteles glomeratus</name>
    <dbReference type="NCBI Taxonomy" id="32391"/>
    <lineage>
        <taxon>Eukaryota</taxon>
        <taxon>Metazoa</taxon>
        <taxon>Ecdysozoa</taxon>
        <taxon>Arthropoda</taxon>
        <taxon>Hexapoda</taxon>
        <taxon>Insecta</taxon>
        <taxon>Pterygota</taxon>
        <taxon>Neoptera</taxon>
        <taxon>Endopterygota</taxon>
        <taxon>Hymenoptera</taxon>
        <taxon>Apocrita</taxon>
        <taxon>Ichneumonoidea</taxon>
        <taxon>Braconidae</taxon>
        <taxon>Microgastrinae</taxon>
        <taxon>Cotesia</taxon>
    </lineage>
</organism>
<accession>A0AAV7IYU2</accession>
<evidence type="ECO:0008006" key="3">
    <source>
        <dbReference type="Google" id="ProtNLM"/>
    </source>
</evidence>
<proteinExistence type="predicted"/>
<evidence type="ECO:0000313" key="2">
    <source>
        <dbReference type="Proteomes" id="UP000826195"/>
    </source>
</evidence>
<dbReference type="Proteomes" id="UP000826195">
    <property type="component" value="Unassembled WGS sequence"/>
</dbReference>
<sequence>MMLDSGASPNLIKRKYVKSTSIINSKDIIELHGIADVPLFTLGSVRLVLFGKEAVCHIVPDEMAIPHAGLVEIDNVKHPLKTNRIEDGVMYIPPRNESTFFIKVKNPELKEGYLPRVKICKGVFTGNCLVRVSNGRAYMQILTQLNDEVGIKIPILAIREVEEAYAPRTIDPENSYENLIENLGVTKRIFTVVKNQFDECRFEKLKPLINLDYLEKIERIHVEKFIKKIFRLFPHPW</sequence>